<gene>
    <name evidence="1" type="ORF">DSOL_2621</name>
</gene>
<reference evidence="1 2" key="1">
    <citation type="submission" date="2016-09" db="EMBL/GenBank/DDBJ databases">
        <title>Complete genome of Desulfosporosinus sp. OL.</title>
        <authorList>
            <person name="Mardanov A."/>
            <person name="Beletsky A."/>
            <person name="Panova A."/>
            <person name="Karnachuk O."/>
            <person name="Ravin N."/>
        </authorList>
    </citation>
    <scope>NUCLEOTIDE SEQUENCE [LARGE SCALE GENOMIC DNA]</scope>
    <source>
        <strain evidence="1 2">OL</strain>
    </source>
</reference>
<comment type="caution">
    <text evidence="1">The sequence shown here is derived from an EMBL/GenBank/DDBJ whole genome shotgun (WGS) entry which is preliminary data.</text>
</comment>
<proteinExistence type="predicted"/>
<accession>A0A1Q8QVW8</accession>
<evidence type="ECO:0000313" key="1">
    <source>
        <dbReference type="EMBL" id="OLN31448.1"/>
    </source>
</evidence>
<organism evidence="1 2">
    <name type="scientific">Desulfosporosinus metallidurans</name>
    <dbReference type="NCBI Taxonomy" id="1888891"/>
    <lineage>
        <taxon>Bacteria</taxon>
        <taxon>Bacillati</taxon>
        <taxon>Bacillota</taxon>
        <taxon>Clostridia</taxon>
        <taxon>Eubacteriales</taxon>
        <taxon>Desulfitobacteriaceae</taxon>
        <taxon>Desulfosporosinus</taxon>
    </lineage>
</organism>
<keyword evidence="2" id="KW-1185">Reference proteome</keyword>
<dbReference type="AlphaFoldDB" id="A0A1Q8QVW8"/>
<sequence>MLAEQLIGLLEPVLRAPPEFGSWLAYQYFTDTDHFLV</sequence>
<dbReference type="EMBL" id="MLBF01000018">
    <property type="protein sequence ID" value="OLN31448.1"/>
    <property type="molecule type" value="Genomic_DNA"/>
</dbReference>
<name>A0A1Q8QVW8_9FIRM</name>
<dbReference type="Proteomes" id="UP000186102">
    <property type="component" value="Unassembled WGS sequence"/>
</dbReference>
<protein>
    <submittedName>
        <fullName evidence="1">Uncharacterized protein</fullName>
    </submittedName>
</protein>
<evidence type="ECO:0000313" key="2">
    <source>
        <dbReference type="Proteomes" id="UP000186102"/>
    </source>
</evidence>
<dbReference type="STRING" id="1888891.DSOL_2621"/>